<accession>A0AAW1VZH4</accession>
<evidence type="ECO:0000313" key="1">
    <source>
        <dbReference type="EMBL" id="KAK9913322.1"/>
    </source>
</evidence>
<evidence type="ECO:0000313" key="2">
    <source>
        <dbReference type="Proteomes" id="UP001457282"/>
    </source>
</evidence>
<reference evidence="1 2" key="1">
    <citation type="journal article" date="2023" name="G3 (Bethesda)">
        <title>A chromosome-length genome assembly and annotation of blackberry (Rubus argutus, cv. 'Hillquist').</title>
        <authorList>
            <person name="Bruna T."/>
            <person name="Aryal R."/>
            <person name="Dudchenko O."/>
            <person name="Sargent D.J."/>
            <person name="Mead D."/>
            <person name="Buti M."/>
            <person name="Cavallini A."/>
            <person name="Hytonen T."/>
            <person name="Andres J."/>
            <person name="Pham M."/>
            <person name="Weisz D."/>
            <person name="Mascagni F."/>
            <person name="Usai G."/>
            <person name="Natali L."/>
            <person name="Bassil N."/>
            <person name="Fernandez G.E."/>
            <person name="Lomsadze A."/>
            <person name="Armour M."/>
            <person name="Olukolu B."/>
            <person name="Poorten T."/>
            <person name="Britton C."/>
            <person name="Davik J."/>
            <person name="Ashrafi H."/>
            <person name="Aiden E.L."/>
            <person name="Borodovsky M."/>
            <person name="Worthington M."/>
        </authorList>
    </citation>
    <scope>NUCLEOTIDE SEQUENCE [LARGE SCALE GENOMIC DNA]</scope>
    <source>
        <strain evidence="1">PI 553951</strain>
    </source>
</reference>
<dbReference type="PANTHER" id="PTHR33527">
    <property type="entry name" value="OS07G0274300 PROTEIN"/>
    <property type="match status" value="1"/>
</dbReference>
<dbReference type="AlphaFoldDB" id="A0AAW1VZH4"/>
<gene>
    <name evidence="1" type="ORF">M0R45_037140</name>
</gene>
<comment type="caution">
    <text evidence="1">The sequence shown here is derived from an EMBL/GenBank/DDBJ whole genome shotgun (WGS) entry which is preliminary data.</text>
</comment>
<dbReference type="Proteomes" id="UP001457282">
    <property type="component" value="Unassembled WGS sequence"/>
</dbReference>
<name>A0AAW1VZH4_RUBAR</name>
<sequence length="316" mass="35900">MAFFAYPSADVVVSKEEFNLFHSIDRKLFSRLVSGLGRDPAESAQVMALWMWLEHNSKEFNLVHKILMTLPNTLLNAMAEESVLVLNCIQSDDFPFSGVDITREIPLLQSISKSGVTLKFFHENRLGITRGVSSLFKDICLRAFQDLLLQPHKERNADPNMGANAPQFRDPEASSASPHYLRPGFDPYNLSIQRQVLDKEMEEVLSRLNLNDEDDGHSEDQEVAPDERTIFLTFSRGYPISENEVREYFTRKFGDVIEAIYMQGVPSQQPLYARLVVRSVSSIPVVLDGKSKAKFTINGKHVWARKYVRKGQTSTP</sequence>
<keyword evidence="2" id="KW-1185">Reference proteome</keyword>
<proteinExistence type="predicted"/>
<dbReference type="EMBL" id="JBEDUW010000007">
    <property type="protein sequence ID" value="KAK9913322.1"/>
    <property type="molecule type" value="Genomic_DNA"/>
</dbReference>
<protein>
    <submittedName>
        <fullName evidence="1">Uncharacterized protein</fullName>
    </submittedName>
</protein>
<dbReference type="PANTHER" id="PTHR33527:SF28">
    <property type="entry name" value="GB|AAD43168.1"/>
    <property type="match status" value="1"/>
</dbReference>
<organism evidence="1 2">
    <name type="scientific">Rubus argutus</name>
    <name type="common">Southern blackberry</name>
    <dbReference type="NCBI Taxonomy" id="59490"/>
    <lineage>
        <taxon>Eukaryota</taxon>
        <taxon>Viridiplantae</taxon>
        <taxon>Streptophyta</taxon>
        <taxon>Embryophyta</taxon>
        <taxon>Tracheophyta</taxon>
        <taxon>Spermatophyta</taxon>
        <taxon>Magnoliopsida</taxon>
        <taxon>eudicotyledons</taxon>
        <taxon>Gunneridae</taxon>
        <taxon>Pentapetalae</taxon>
        <taxon>rosids</taxon>
        <taxon>fabids</taxon>
        <taxon>Rosales</taxon>
        <taxon>Rosaceae</taxon>
        <taxon>Rosoideae</taxon>
        <taxon>Rosoideae incertae sedis</taxon>
        <taxon>Rubus</taxon>
    </lineage>
</organism>